<dbReference type="PANTHER" id="PTHR33303">
    <property type="entry name" value="CYTOPLASMIC PROTEIN-RELATED"/>
    <property type="match status" value="1"/>
</dbReference>
<dbReference type="AlphaFoldDB" id="A0A1B1TCM7"/>
<dbReference type="InterPro" id="IPR003781">
    <property type="entry name" value="CoA-bd"/>
</dbReference>
<sequence>MLDEESLVSAISDINSVHIIGAGLNKERTAHTAVGEISQRGWRVVPVHPRDAGATVSGSPIRSELEDGIELELVVLFLAPERAQKVVKKLLLKNLHHPPLIWYQPGAEDETSINWLEEAGWKVVYNDCIVRFLERNNMVISKIPLPWFRQVIDSDESGCSIWTVHEFGESSDLPVSKVEWVGDLLELEQSNHIIPKYIRGLVNENEDLENCARRLAN</sequence>
<protein>
    <recommendedName>
        <fullName evidence="1">CoA-binding domain-containing protein</fullName>
    </recommendedName>
</protein>
<proteinExistence type="predicted"/>
<reference evidence="2" key="2">
    <citation type="journal article" date="2015" name="ISME J.">
        <title>A new class of marine Euryarchaeota group II from the Mediterranean deep chlorophyll maximum.</title>
        <authorList>
            <person name="Martin-Cuadrado A.B."/>
            <person name="Garcia-Heredia I."/>
            <person name="Molto A.G."/>
            <person name="Lopez-Ubeda R."/>
            <person name="Kimes N."/>
            <person name="Lopez-Garcia P."/>
            <person name="Moreira D."/>
            <person name="Rodriguez-Valera F."/>
        </authorList>
    </citation>
    <scope>NUCLEOTIDE SEQUENCE</scope>
</reference>
<evidence type="ECO:0000259" key="1">
    <source>
        <dbReference type="Pfam" id="PF13380"/>
    </source>
</evidence>
<name>A0A1B1TCM7_9ARCH</name>
<organism evidence="2">
    <name type="scientific">uncultured Poseidoniia archaeon</name>
    <dbReference type="NCBI Taxonomy" id="1697135"/>
    <lineage>
        <taxon>Archaea</taxon>
        <taxon>Methanobacteriati</taxon>
        <taxon>Thermoplasmatota</taxon>
        <taxon>Candidatus Poseidoniia</taxon>
        <taxon>environmental samples</taxon>
    </lineage>
</organism>
<dbReference type="SUPFAM" id="SSF51735">
    <property type="entry name" value="NAD(P)-binding Rossmann-fold domains"/>
    <property type="match status" value="1"/>
</dbReference>
<evidence type="ECO:0000313" key="2">
    <source>
        <dbReference type="EMBL" id="ANV80034.1"/>
    </source>
</evidence>
<dbReference type="EMBL" id="KP211867">
    <property type="protein sequence ID" value="ANV80034.1"/>
    <property type="molecule type" value="Genomic_DNA"/>
</dbReference>
<reference evidence="2" key="1">
    <citation type="submission" date="2014-11" db="EMBL/GenBank/DDBJ databases">
        <authorList>
            <person name="Zhu J."/>
            <person name="Qi W."/>
            <person name="Song R."/>
        </authorList>
    </citation>
    <scope>NUCLEOTIDE SEQUENCE</scope>
</reference>
<dbReference type="Gene3D" id="3.40.50.720">
    <property type="entry name" value="NAD(P)-binding Rossmann-like Domain"/>
    <property type="match status" value="1"/>
</dbReference>
<feature type="domain" description="CoA-binding" evidence="1">
    <location>
        <begin position="16"/>
        <end position="130"/>
    </location>
</feature>
<dbReference type="PANTHER" id="PTHR33303:SF2">
    <property type="entry name" value="COA-BINDING DOMAIN-CONTAINING PROTEIN"/>
    <property type="match status" value="1"/>
</dbReference>
<dbReference type="InterPro" id="IPR036291">
    <property type="entry name" value="NAD(P)-bd_dom_sf"/>
</dbReference>
<accession>A0A1B1TCM7</accession>
<dbReference type="Pfam" id="PF13380">
    <property type="entry name" value="CoA_binding_2"/>
    <property type="match status" value="1"/>
</dbReference>